<keyword evidence="5 9" id="KW-0472">Membrane</keyword>
<dbReference type="InterPro" id="IPR018704">
    <property type="entry name" value="SecYEG/CpoB_TPR"/>
</dbReference>
<proteinExistence type="inferred from homology"/>
<gene>
    <name evidence="11" type="ORF">CNR27_09465</name>
</gene>
<dbReference type="EMBL" id="CP023406">
    <property type="protein sequence ID" value="ATD67632.1"/>
    <property type="molecule type" value="Genomic_DNA"/>
</dbReference>
<dbReference type="InterPro" id="IPR011990">
    <property type="entry name" value="TPR-like_helical_dom_sf"/>
</dbReference>
<organism evidence="11 12">
    <name type="scientific">Luteimonas chenhongjianii</name>
    <dbReference type="NCBI Taxonomy" id="2006110"/>
    <lineage>
        <taxon>Bacteria</taxon>
        <taxon>Pseudomonadati</taxon>
        <taxon>Pseudomonadota</taxon>
        <taxon>Gammaproteobacteria</taxon>
        <taxon>Lysobacterales</taxon>
        <taxon>Lysobacteraceae</taxon>
        <taxon>Luteimonas</taxon>
    </lineage>
</organism>
<evidence type="ECO:0000313" key="11">
    <source>
        <dbReference type="EMBL" id="ATD67632.1"/>
    </source>
</evidence>
<reference evidence="12" key="1">
    <citation type="submission" date="2017-09" db="EMBL/GenBank/DDBJ databases">
        <title>Luteimonas liuhanmingii sp.nov., isolated from the intestinal contents of Tibetan Plateau Pika in Yushu, Qinghai Province, China.</title>
        <authorList>
            <person name="Gui Z."/>
        </authorList>
    </citation>
    <scope>NUCLEOTIDE SEQUENCE [LARGE SCALE GENOMIC DNA]</scope>
    <source>
        <strain evidence="12">100111</strain>
    </source>
</reference>
<name>A0A290XER6_9GAMM</name>
<keyword evidence="6" id="KW-0143">Chaperone</keyword>
<keyword evidence="2" id="KW-1003">Cell membrane</keyword>
<feature type="domain" description="Ancillary SecYEG translocon subunit/Cell division coordinator CpoB TPR" evidence="10">
    <location>
        <begin position="17"/>
        <end position="200"/>
    </location>
</feature>
<protein>
    <recommendedName>
        <fullName evidence="8">Ancillary SecYEG translocon subunit</fullName>
    </recommendedName>
</protein>
<comment type="similarity">
    <text evidence="7">Belongs to the YfgM family.</text>
</comment>
<dbReference type="InterPro" id="IPR026039">
    <property type="entry name" value="YfgM"/>
</dbReference>
<dbReference type="Proteomes" id="UP000218968">
    <property type="component" value="Chromosome"/>
</dbReference>
<evidence type="ECO:0000256" key="7">
    <source>
        <dbReference type="ARBA" id="ARBA00024197"/>
    </source>
</evidence>
<dbReference type="Gene3D" id="1.25.40.10">
    <property type="entry name" value="Tetratricopeptide repeat domain"/>
    <property type="match status" value="1"/>
</dbReference>
<dbReference type="GO" id="GO:0044877">
    <property type="term" value="F:protein-containing complex binding"/>
    <property type="evidence" value="ECO:0007669"/>
    <property type="project" value="InterPro"/>
</dbReference>
<evidence type="ECO:0000259" key="10">
    <source>
        <dbReference type="Pfam" id="PF09976"/>
    </source>
</evidence>
<evidence type="ECO:0000313" key="12">
    <source>
        <dbReference type="Proteomes" id="UP000218968"/>
    </source>
</evidence>
<keyword evidence="3 9" id="KW-0812">Transmembrane</keyword>
<dbReference type="PANTHER" id="PTHR38035">
    <property type="entry name" value="UPF0070 PROTEIN YFGM"/>
    <property type="match status" value="1"/>
</dbReference>
<dbReference type="PANTHER" id="PTHR38035:SF1">
    <property type="entry name" value="ANCILLARY SECYEG TRANSLOCON SUBUNIT"/>
    <property type="match status" value="1"/>
</dbReference>
<accession>A0A290XER6</accession>
<dbReference type="Pfam" id="PF09976">
    <property type="entry name" value="TPR_21"/>
    <property type="match status" value="1"/>
</dbReference>
<feature type="transmembrane region" description="Helical" evidence="9">
    <location>
        <begin position="25"/>
        <end position="44"/>
    </location>
</feature>
<evidence type="ECO:0000256" key="6">
    <source>
        <dbReference type="ARBA" id="ARBA00023186"/>
    </source>
</evidence>
<evidence type="ECO:0000256" key="4">
    <source>
        <dbReference type="ARBA" id="ARBA00022989"/>
    </source>
</evidence>
<sequence length="210" mass="22117">MAIDELLDEREQGERVKAWLRDNGLGLVGGVVVGAALFGGYHYWQDRAHAAAVAQHAAYQSTLLDIRSGDLDKASQTLAGLPDSAYSELGALQLAKAQVEKGDRDAAIATLEVADGAQPGVAAVVQQRLARLLIDAGRGEDALKLLAGASDAVSLEARGDAHFALHQTEQARADYAQALRELDSAAPQRGLLELKLSEVGGTPDEPEVES</sequence>
<evidence type="ECO:0000256" key="1">
    <source>
        <dbReference type="ARBA" id="ARBA00004401"/>
    </source>
</evidence>
<keyword evidence="12" id="KW-1185">Reference proteome</keyword>
<dbReference type="OrthoDB" id="9789675at2"/>
<dbReference type="KEGG" id="lum:CNR27_09465"/>
<comment type="subcellular location">
    <subcellularLocation>
        <location evidence="1">Cell membrane</location>
        <topology evidence="1">Single-pass type II membrane protein</topology>
    </subcellularLocation>
</comment>
<dbReference type="AlphaFoldDB" id="A0A290XER6"/>
<dbReference type="RefSeq" id="WP_096298242.1">
    <property type="nucleotide sequence ID" value="NZ_CP023406.1"/>
</dbReference>
<dbReference type="GO" id="GO:0005886">
    <property type="term" value="C:plasma membrane"/>
    <property type="evidence" value="ECO:0007669"/>
    <property type="project" value="UniProtKB-SubCell"/>
</dbReference>
<evidence type="ECO:0000256" key="2">
    <source>
        <dbReference type="ARBA" id="ARBA00022475"/>
    </source>
</evidence>
<evidence type="ECO:0000256" key="3">
    <source>
        <dbReference type="ARBA" id="ARBA00022692"/>
    </source>
</evidence>
<evidence type="ECO:0000256" key="8">
    <source>
        <dbReference type="ARBA" id="ARBA00024235"/>
    </source>
</evidence>
<evidence type="ECO:0000256" key="9">
    <source>
        <dbReference type="SAM" id="Phobius"/>
    </source>
</evidence>
<evidence type="ECO:0000256" key="5">
    <source>
        <dbReference type="ARBA" id="ARBA00023136"/>
    </source>
</evidence>
<keyword evidence="4 9" id="KW-1133">Transmembrane helix</keyword>
<dbReference type="SUPFAM" id="SSF48452">
    <property type="entry name" value="TPR-like"/>
    <property type="match status" value="1"/>
</dbReference>